<dbReference type="SUPFAM" id="SSF56300">
    <property type="entry name" value="Metallo-dependent phosphatases"/>
    <property type="match status" value="1"/>
</dbReference>
<dbReference type="AlphaFoldDB" id="W0RLE0"/>
<dbReference type="Proteomes" id="UP000019151">
    <property type="component" value="Chromosome"/>
</dbReference>
<evidence type="ECO:0000256" key="1">
    <source>
        <dbReference type="ARBA" id="ARBA00022722"/>
    </source>
</evidence>
<evidence type="ECO:0000313" key="6">
    <source>
        <dbReference type="EMBL" id="AHG90233.1"/>
    </source>
</evidence>
<dbReference type="Pfam" id="PF00149">
    <property type="entry name" value="Metallophos"/>
    <property type="match status" value="1"/>
</dbReference>
<dbReference type="GO" id="GO:0004527">
    <property type="term" value="F:exonuclease activity"/>
    <property type="evidence" value="ECO:0007669"/>
    <property type="project" value="UniProtKB-KW"/>
</dbReference>
<accession>W0RLE0</accession>
<sequence length="402" mass="44565">MRLVHLSDLHLGFRQYQRLTPAGINQREADVALSFRRAIDRTIELRPELVLIAGDVFHTVRPSNPAILAAFQQFVRLRAALPDALVVMVAGNHDAPRTRETGCILRLFRETGVEVVDEEAQRLTYADRNLSILAVPDTPGMTRPKLEPDPAWKYNVLLLHGEIAGVLPKEATPLDRAAVEISREELGAARWDYVALGHYHVYRAVEANAYYSGSIDYTSANAWGELVEERQARIGGKGIIERDLDTGRHHFHALPASRDMVDLPSVNARGMSAAELDAAIRAAVESVPGGIDDKIVRLVARDVPRHVTRELDHKALREYKRRATHFHLDTRRPEILRQSASGSAGRRPSLADTVRDKLRTRLLPSDVDRDALVALGLRYLEEADAIVAAQGASPLEGSEGLT</sequence>
<dbReference type="Gene3D" id="3.60.21.10">
    <property type="match status" value="1"/>
</dbReference>
<dbReference type="PANTHER" id="PTHR30337:SF0">
    <property type="entry name" value="NUCLEASE SBCCD SUBUNIT D"/>
    <property type="match status" value="1"/>
</dbReference>
<evidence type="ECO:0000313" key="7">
    <source>
        <dbReference type="Proteomes" id="UP000019151"/>
    </source>
</evidence>
<dbReference type="PANTHER" id="PTHR30337">
    <property type="entry name" value="COMPONENT OF ATP-DEPENDENT DSDNA EXONUCLEASE"/>
    <property type="match status" value="1"/>
</dbReference>
<evidence type="ECO:0000259" key="5">
    <source>
        <dbReference type="Pfam" id="PF00149"/>
    </source>
</evidence>
<keyword evidence="2" id="KW-0378">Hydrolase</keyword>
<evidence type="ECO:0000256" key="3">
    <source>
        <dbReference type="ARBA" id="ARBA00022839"/>
    </source>
</evidence>
<dbReference type="InterPro" id="IPR041796">
    <property type="entry name" value="Mre11_N"/>
</dbReference>
<feature type="region of interest" description="Disordered" evidence="4">
    <location>
        <begin position="332"/>
        <end position="351"/>
    </location>
</feature>
<feature type="domain" description="Calcineurin-like phosphoesterase" evidence="5">
    <location>
        <begin position="1"/>
        <end position="201"/>
    </location>
</feature>
<proteinExistence type="predicted"/>
<keyword evidence="1" id="KW-0540">Nuclease</keyword>
<keyword evidence="3" id="KW-0269">Exonuclease</keyword>
<dbReference type="InterPro" id="IPR050535">
    <property type="entry name" value="DNA_Repair-Maintenance_Comp"/>
</dbReference>
<dbReference type="EMBL" id="CP007128">
    <property type="protein sequence ID" value="AHG90233.1"/>
    <property type="molecule type" value="Genomic_DNA"/>
</dbReference>
<dbReference type="RefSeq" id="WP_025411703.1">
    <property type="nucleotide sequence ID" value="NZ_CP007128.1"/>
</dbReference>
<organism evidence="6 7">
    <name type="scientific">Gemmatirosa kalamazoonensis</name>
    <dbReference type="NCBI Taxonomy" id="861299"/>
    <lineage>
        <taxon>Bacteria</taxon>
        <taxon>Pseudomonadati</taxon>
        <taxon>Gemmatimonadota</taxon>
        <taxon>Gemmatimonadia</taxon>
        <taxon>Gemmatimonadales</taxon>
        <taxon>Gemmatimonadaceae</taxon>
        <taxon>Gemmatirosa</taxon>
    </lineage>
</organism>
<dbReference type="CDD" id="cd00840">
    <property type="entry name" value="MPP_Mre11_N"/>
    <property type="match status" value="1"/>
</dbReference>
<dbReference type="OrthoDB" id="9773856at2"/>
<dbReference type="eggNOG" id="COG0420">
    <property type="taxonomic scope" value="Bacteria"/>
</dbReference>
<dbReference type="InterPro" id="IPR029052">
    <property type="entry name" value="Metallo-depent_PP-like"/>
</dbReference>
<reference evidence="6 7" key="1">
    <citation type="journal article" date="2014" name="Genome Announc.">
        <title>Genome Sequence and Methylome of Soil Bacterium Gemmatirosa kalamazoonensis KBS708T, a Member of the Rarely Cultivated Gemmatimonadetes Phylum.</title>
        <authorList>
            <person name="Debruyn J.M."/>
            <person name="Radosevich M."/>
            <person name="Wommack K.E."/>
            <person name="Polson S.W."/>
            <person name="Hauser L.J."/>
            <person name="Fawaz M.N."/>
            <person name="Korlach J."/>
            <person name="Tsai Y.C."/>
        </authorList>
    </citation>
    <scope>NUCLEOTIDE SEQUENCE [LARGE SCALE GENOMIC DNA]</scope>
    <source>
        <strain evidence="6 7">KBS708</strain>
    </source>
</reference>
<dbReference type="STRING" id="861299.J421_2696"/>
<dbReference type="HOGENOM" id="CLU_026621_5_2_0"/>
<evidence type="ECO:0000256" key="2">
    <source>
        <dbReference type="ARBA" id="ARBA00022801"/>
    </source>
</evidence>
<dbReference type="InParanoid" id="W0RLE0"/>
<protein>
    <submittedName>
        <fullName evidence="6">Calcineurin-like phosphoesterase superfamily domain protein</fullName>
    </submittedName>
</protein>
<dbReference type="KEGG" id="gba:J421_2696"/>
<evidence type="ECO:0000256" key="4">
    <source>
        <dbReference type="SAM" id="MobiDB-lite"/>
    </source>
</evidence>
<name>W0RLE0_9BACT</name>
<gene>
    <name evidence="6" type="ORF">J421_2696</name>
</gene>
<dbReference type="InterPro" id="IPR004843">
    <property type="entry name" value="Calcineurin-like_PHP"/>
</dbReference>
<keyword evidence="7" id="KW-1185">Reference proteome</keyword>